<gene>
    <name evidence="1" type="ORF">NBR_LOCUS8703</name>
</gene>
<evidence type="ECO:0000313" key="2">
    <source>
        <dbReference type="Proteomes" id="UP000271162"/>
    </source>
</evidence>
<name>A0A0N4XZS1_NIPBR</name>
<dbReference type="EMBL" id="UYSL01020039">
    <property type="protein sequence ID" value="VDL72292.1"/>
    <property type="molecule type" value="Genomic_DNA"/>
</dbReference>
<dbReference type="WBParaSite" id="NBR_0000870201-mRNA-1">
    <property type="protein sequence ID" value="NBR_0000870201-mRNA-1"/>
    <property type="gene ID" value="NBR_0000870201"/>
</dbReference>
<evidence type="ECO:0000313" key="3">
    <source>
        <dbReference type="WBParaSite" id="NBR_0000870201-mRNA-1"/>
    </source>
</evidence>
<organism evidence="3">
    <name type="scientific">Nippostrongylus brasiliensis</name>
    <name type="common">Rat hookworm</name>
    <dbReference type="NCBI Taxonomy" id="27835"/>
    <lineage>
        <taxon>Eukaryota</taxon>
        <taxon>Metazoa</taxon>
        <taxon>Ecdysozoa</taxon>
        <taxon>Nematoda</taxon>
        <taxon>Chromadorea</taxon>
        <taxon>Rhabditida</taxon>
        <taxon>Rhabditina</taxon>
        <taxon>Rhabditomorpha</taxon>
        <taxon>Strongyloidea</taxon>
        <taxon>Heligmosomidae</taxon>
        <taxon>Nippostrongylus</taxon>
    </lineage>
</organism>
<dbReference type="AlphaFoldDB" id="A0A0N4XZS1"/>
<evidence type="ECO:0000313" key="1">
    <source>
        <dbReference type="EMBL" id="VDL72292.1"/>
    </source>
</evidence>
<accession>A0A0N4XZS1</accession>
<sequence length="67" mass="6978">MVNSGANIKNVCLESDASPAVLPPRQAMLSDDLNKAIQSVSKASGVPACVKKVINLLAKEFLAIIQG</sequence>
<reference evidence="1 2" key="2">
    <citation type="submission" date="2018-11" db="EMBL/GenBank/DDBJ databases">
        <authorList>
            <consortium name="Pathogen Informatics"/>
        </authorList>
    </citation>
    <scope>NUCLEOTIDE SEQUENCE [LARGE SCALE GENOMIC DNA]</scope>
</reference>
<reference evidence="3" key="1">
    <citation type="submission" date="2017-02" db="UniProtKB">
        <authorList>
            <consortium name="WormBaseParasite"/>
        </authorList>
    </citation>
    <scope>IDENTIFICATION</scope>
</reference>
<dbReference type="Proteomes" id="UP000271162">
    <property type="component" value="Unassembled WGS sequence"/>
</dbReference>
<proteinExistence type="predicted"/>
<keyword evidence="2" id="KW-1185">Reference proteome</keyword>
<protein>
    <submittedName>
        <fullName evidence="1 3">Uncharacterized protein</fullName>
    </submittedName>
</protein>